<evidence type="ECO:0000256" key="19">
    <source>
        <dbReference type="ARBA" id="ARBA00059245"/>
    </source>
</evidence>
<dbReference type="PANTHER" id="PTHR23033:SF14">
    <property type="entry name" value="GLYCOPROTEIN-N-ACETYLGALACTOSAMINE 3-BETA-GALACTOSYLTRANSFERASE 1-RELATED"/>
    <property type="match status" value="1"/>
</dbReference>
<sequence length="530" mass="61486">MQVRILCFVITSPINLDKRAIHVKKTWGKRCTTLLFFSSEANTSFPTIGLNTSEGRNHLTAKTMQGFRYVYDQYYGEVDWFMKTDDDTYVIMENLRYFLSSQNTKDPVYFGHHFKPKVKQGYYSGGAGYVLSKEALKRIATTGNNPQFCNQDGYDEDVDLGECMERLGVKTANTTDAMGRSRFHCFELEMHLFGGYPDWYYEYDANGAKQGVNSISEYAISFHYVPQQKMYALEFYVYHLRPYDKDEIARKLSKQIRVLCFVITSPMNLDKRAIHVKKTWGKRCTKLLFFGSETNISFPVIGLNTSEGRNHLTAKTMQGFRYVYDQYYDEADWFMKADDDTYVILENLRYFLSSQDTRDPVYFGHHFIGKEVKQGFNSGGAGYVLSKEALRRLSRTGSNKQFCKQDGGQEDLNVGICMEKLGVKIVNTTDFLGRTRFHCYTLESHLFGNYPQWYYVHDANGAHKGTDSISNYAISFHYVKPQRMYELEFFVYHLNPYGIETGHQNLNQPANVFNMKKYLFSEKVAFKGHV</sequence>
<accession>A0AA88YMW2</accession>
<keyword evidence="16" id="KW-0325">Glycoprotein</keyword>
<dbReference type="FunFam" id="3.90.550.50:FF:000017">
    <property type="entry name" value="Glycoprotein-N-acetylgalactosamine 3-beta-galactosyltransferase 1"/>
    <property type="match status" value="2"/>
</dbReference>
<evidence type="ECO:0000256" key="4">
    <source>
        <dbReference type="ARBA" id="ARBA00006462"/>
    </source>
</evidence>
<comment type="subunit">
    <text evidence="5">Homodimer; disulfide-linked.</text>
</comment>
<keyword evidence="11" id="KW-0547">Nucleotide-binding</keyword>
<evidence type="ECO:0000256" key="9">
    <source>
        <dbReference type="ARBA" id="ARBA00022692"/>
    </source>
</evidence>
<feature type="domain" description="Fringe-like glycosyltransferase" evidence="20">
    <location>
        <begin position="16"/>
        <end position="173"/>
    </location>
</feature>
<evidence type="ECO:0000259" key="20">
    <source>
        <dbReference type="Pfam" id="PF02434"/>
    </source>
</evidence>
<evidence type="ECO:0000256" key="6">
    <source>
        <dbReference type="ARBA" id="ARBA00012557"/>
    </source>
</evidence>
<organism evidence="21 22">
    <name type="scientific">Pinctada imbricata</name>
    <name type="common">Atlantic pearl-oyster</name>
    <name type="synonym">Pinctada martensii</name>
    <dbReference type="NCBI Taxonomy" id="66713"/>
    <lineage>
        <taxon>Eukaryota</taxon>
        <taxon>Metazoa</taxon>
        <taxon>Spiralia</taxon>
        <taxon>Lophotrochozoa</taxon>
        <taxon>Mollusca</taxon>
        <taxon>Bivalvia</taxon>
        <taxon>Autobranchia</taxon>
        <taxon>Pteriomorphia</taxon>
        <taxon>Pterioida</taxon>
        <taxon>Pterioidea</taxon>
        <taxon>Pteriidae</taxon>
        <taxon>Pinctada</taxon>
    </lineage>
</organism>
<evidence type="ECO:0000256" key="7">
    <source>
        <dbReference type="ARBA" id="ARBA00022676"/>
    </source>
</evidence>
<evidence type="ECO:0000256" key="11">
    <source>
        <dbReference type="ARBA" id="ARBA00022741"/>
    </source>
</evidence>
<evidence type="ECO:0000256" key="16">
    <source>
        <dbReference type="ARBA" id="ARBA00023180"/>
    </source>
</evidence>
<dbReference type="AlphaFoldDB" id="A0AA88YMW2"/>
<comment type="function">
    <text evidence="19">Glycosyltransferase that generates the core 1 O-glycan Gal-beta1-3GalNAc-alpha1-Ser/Thr (T antigen), which is a precursor for many extended O-glycans in glycoproteins.</text>
</comment>
<evidence type="ECO:0000256" key="3">
    <source>
        <dbReference type="ARBA" id="ARBA00004922"/>
    </source>
</evidence>
<comment type="subcellular location">
    <subcellularLocation>
        <location evidence="2">Membrane</location>
        <topology evidence="2">Single-pass type II membrane protein</topology>
    </subcellularLocation>
</comment>
<dbReference type="GO" id="GO:0000166">
    <property type="term" value="F:nucleotide binding"/>
    <property type="evidence" value="ECO:0007669"/>
    <property type="project" value="UniProtKB-KW"/>
</dbReference>
<dbReference type="EC" id="2.4.1.122" evidence="6"/>
<evidence type="ECO:0000256" key="1">
    <source>
        <dbReference type="ARBA" id="ARBA00001936"/>
    </source>
</evidence>
<comment type="cofactor">
    <cofactor evidence="1">
        <name>Mn(2+)</name>
        <dbReference type="ChEBI" id="CHEBI:29035"/>
    </cofactor>
</comment>
<comment type="pathway">
    <text evidence="3">Protein modification; protein glycosylation.</text>
</comment>
<keyword evidence="22" id="KW-1185">Reference proteome</keyword>
<dbReference type="GO" id="GO:0016263">
    <property type="term" value="F:glycoprotein-N-acetylgalactosamine 3-beta-galactosyltransferase activity"/>
    <property type="evidence" value="ECO:0007669"/>
    <property type="project" value="UniProtKB-EC"/>
</dbReference>
<protein>
    <recommendedName>
        <fullName evidence="18">Glycoprotein-N-acetylgalactosamine 3-beta-galactosyltransferase 1</fullName>
        <ecNumber evidence="6">2.4.1.122</ecNumber>
    </recommendedName>
</protein>
<proteinExistence type="inferred from homology"/>
<keyword evidence="12" id="KW-0735">Signal-anchor</keyword>
<dbReference type="Proteomes" id="UP001186944">
    <property type="component" value="Unassembled WGS sequence"/>
</dbReference>
<dbReference type="PANTHER" id="PTHR23033">
    <property type="entry name" value="BETA1,3-GALACTOSYLTRANSFERASE"/>
    <property type="match status" value="1"/>
</dbReference>
<dbReference type="EMBL" id="VSWD01000001">
    <property type="protein sequence ID" value="KAK3108172.1"/>
    <property type="molecule type" value="Genomic_DNA"/>
</dbReference>
<evidence type="ECO:0000256" key="8">
    <source>
        <dbReference type="ARBA" id="ARBA00022679"/>
    </source>
</evidence>
<keyword evidence="7" id="KW-0328">Glycosyltransferase</keyword>
<name>A0AA88YMW2_PINIB</name>
<evidence type="ECO:0000256" key="18">
    <source>
        <dbReference type="ARBA" id="ARBA00040898"/>
    </source>
</evidence>
<evidence type="ECO:0000256" key="5">
    <source>
        <dbReference type="ARBA" id="ARBA00011748"/>
    </source>
</evidence>
<evidence type="ECO:0000256" key="2">
    <source>
        <dbReference type="ARBA" id="ARBA00004606"/>
    </source>
</evidence>
<dbReference type="InterPro" id="IPR003378">
    <property type="entry name" value="Fringe-like_glycosylTrfase"/>
</dbReference>
<evidence type="ECO:0000256" key="17">
    <source>
        <dbReference type="ARBA" id="ARBA00023211"/>
    </source>
</evidence>
<keyword evidence="17" id="KW-0464">Manganese</keyword>
<dbReference type="Gene3D" id="3.90.550.50">
    <property type="match status" value="2"/>
</dbReference>
<evidence type="ECO:0000313" key="21">
    <source>
        <dbReference type="EMBL" id="KAK3108172.1"/>
    </source>
</evidence>
<reference evidence="21" key="1">
    <citation type="submission" date="2019-08" db="EMBL/GenBank/DDBJ databases">
        <title>The improved chromosome-level genome for the pearl oyster Pinctada fucata martensii using PacBio sequencing and Hi-C.</title>
        <authorList>
            <person name="Zheng Z."/>
        </authorList>
    </citation>
    <scope>NUCLEOTIDE SEQUENCE</scope>
    <source>
        <strain evidence="21">ZZ-2019</strain>
        <tissue evidence="21">Adductor muscle</tissue>
    </source>
</reference>
<evidence type="ECO:0000256" key="15">
    <source>
        <dbReference type="ARBA" id="ARBA00023157"/>
    </source>
</evidence>
<dbReference type="GO" id="GO:0016020">
    <property type="term" value="C:membrane"/>
    <property type="evidence" value="ECO:0007669"/>
    <property type="project" value="UniProtKB-SubCell"/>
</dbReference>
<keyword evidence="8" id="KW-0808">Transferase</keyword>
<evidence type="ECO:0000256" key="10">
    <source>
        <dbReference type="ARBA" id="ARBA00022723"/>
    </source>
</evidence>
<keyword evidence="9" id="KW-0812">Transmembrane</keyword>
<evidence type="ECO:0000256" key="12">
    <source>
        <dbReference type="ARBA" id="ARBA00022968"/>
    </source>
</evidence>
<dbReference type="Pfam" id="PF02434">
    <property type="entry name" value="Fringe"/>
    <property type="match status" value="2"/>
</dbReference>
<feature type="domain" description="Fringe-like glycosyltransferase" evidence="20">
    <location>
        <begin position="264"/>
        <end position="431"/>
    </location>
</feature>
<evidence type="ECO:0000256" key="13">
    <source>
        <dbReference type="ARBA" id="ARBA00022989"/>
    </source>
</evidence>
<evidence type="ECO:0000313" key="22">
    <source>
        <dbReference type="Proteomes" id="UP001186944"/>
    </source>
</evidence>
<dbReference type="InterPro" id="IPR026050">
    <property type="entry name" value="C1GALT1/C1GALT1_chp1"/>
</dbReference>
<keyword evidence="10" id="KW-0479">Metal-binding</keyword>
<gene>
    <name evidence="21" type="ORF">FSP39_002635</name>
</gene>
<comment type="caution">
    <text evidence="21">The sequence shown here is derived from an EMBL/GenBank/DDBJ whole genome shotgun (WGS) entry which is preliminary data.</text>
</comment>
<keyword evidence="13" id="KW-1133">Transmembrane helix</keyword>
<comment type="similarity">
    <text evidence="4">Belongs to the glycosyltransferase 31 family. Beta3-Gal-T subfamily.</text>
</comment>
<keyword evidence="14" id="KW-0472">Membrane</keyword>
<evidence type="ECO:0000256" key="14">
    <source>
        <dbReference type="ARBA" id="ARBA00023136"/>
    </source>
</evidence>
<dbReference type="GO" id="GO:0030145">
    <property type="term" value="F:manganese ion binding"/>
    <property type="evidence" value="ECO:0007669"/>
    <property type="project" value="UniProtKB-ARBA"/>
</dbReference>
<keyword evidence="15" id="KW-1015">Disulfide bond</keyword>